<dbReference type="GO" id="GO:0005737">
    <property type="term" value="C:cytoplasm"/>
    <property type="evidence" value="ECO:0007669"/>
    <property type="project" value="TreeGrafter"/>
</dbReference>
<dbReference type="Gene3D" id="1.25.10.10">
    <property type="entry name" value="Leucine-rich Repeat Variant"/>
    <property type="match status" value="1"/>
</dbReference>
<feature type="repeat" description="Pumilio" evidence="4">
    <location>
        <begin position="105"/>
        <end position="140"/>
    </location>
</feature>
<feature type="repeat" description="Pumilio" evidence="4">
    <location>
        <begin position="32"/>
        <end position="67"/>
    </location>
</feature>
<dbReference type="Pfam" id="PF00806">
    <property type="entry name" value="PUF"/>
    <property type="match status" value="4"/>
</dbReference>
<reference evidence="6 7" key="1">
    <citation type="submission" date="2019-09" db="EMBL/GenBank/DDBJ databases">
        <title>A chromosome-level genome assembly of the Chinese tupelo Nyssa sinensis.</title>
        <authorList>
            <person name="Yang X."/>
            <person name="Kang M."/>
            <person name="Yang Y."/>
            <person name="Xiong H."/>
            <person name="Wang M."/>
            <person name="Zhang Z."/>
            <person name="Wang Z."/>
            <person name="Wu H."/>
            <person name="Ma T."/>
            <person name="Liu J."/>
            <person name="Xi Z."/>
        </authorList>
    </citation>
    <scope>NUCLEOTIDE SEQUENCE [LARGE SCALE GENOMIC DNA]</scope>
    <source>
        <strain evidence="6">J267</strain>
        <tissue evidence="6">Leaf</tissue>
    </source>
</reference>
<feature type="domain" description="PUM-HD" evidence="5">
    <location>
        <begin position="1"/>
        <end position="140"/>
    </location>
</feature>
<evidence type="ECO:0000259" key="5">
    <source>
        <dbReference type="PROSITE" id="PS50303"/>
    </source>
</evidence>
<dbReference type="PANTHER" id="PTHR12537">
    <property type="entry name" value="RNA BINDING PROTEIN PUMILIO-RELATED"/>
    <property type="match status" value="1"/>
</dbReference>
<dbReference type="PROSITE" id="PS50302">
    <property type="entry name" value="PUM"/>
    <property type="match status" value="4"/>
</dbReference>
<feature type="repeat" description="Pumilio" evidence="4">
    <location>
        <begin position="68"/>
        <end position="104"/>
    </location>
</feature>
<dbReference type="SUPFAM" id="SSF48371">
    <property type="entry name" value="ARM repeat"/>
    <property type="match status" value="1"/>
</dbReference>
<name>A0A5J5BI96_9ASTE</name>
<dbReference type="AlphaFoldDB" id="A0A5J5BI96"/>
<dbReference type="InterPro" id="IPR033133">
    <property type="entry name" value="PUM-HD"/>
</dbReference>
<proteinExistence type="predicted"/>
<dbReference type="SMART" id="SM00025">
    <property type="entry name" value="Pumilio"/>
    <property type="match status" value="4"/>
</dbReference>
<gene>
    <name evidence="6" type="ORF">F0562_022679</name>
</gene>
<protein>
    <recommendedName>
        <fullName evidence="5">PUM-HD domain-containing protein</fullName>
    </recommendedName>
</protein>
<accession>A0A5J5BI96</accession>
<dbReference type="PROSITE" id="PS50303">
    <property type="entry name" value="PUM_HD"/>
    <property type="match status" value="1"/>
</dbReference>
<keyword evidence="7" id="KW-1185">Reference proteome</keyword>
<dbReference type="InterPro" id="IPR011989">
    <property type="entry name" value="ARM-like"/>
</dbReference>
<dbReference type="PANTHER" id="PTHR12537:SF121">
    <property type="entry name" value="PUMILIO HOMOLOG 5"/>
    <property type="match status" value="1"/>
</dbReference>
<keyword evidence="3" id="KW-0694">RNA-binding</keyword>
<evidence type="ECO:0000313" key="7">
    <source>
        <dbReference type="Proteomes" id="UP000325577"/>
    </source>
</evidence>
<dbReference type="InterPro" id="IPR001313">
    <property type="entry name" value="Pumilio_RNA-bd_rpt"/>
</dbReference>
<sequence>MLNLSLQMYGCRVIQKALEVIELDQKTQLVSELDGHVTRCVRDQNGNHVIQKCIECVPKEKLGFIISAFQGQVATLSTHPYGCRVIQRVLEHCSDELQSQCIVDEILDSAYVLAQDQYGNYVTQHILEKGKPRERSQIIR</sequence>
<evidence type="ECO:0000256" key="4">
    <source>
        <dbReference type="PROSITE-ProRule" id="PRU00317"/>
    </source>
</evidence>
<evidence type="ECO:0000256" key="1">
    <source>
        <dbReference type="ARBA" id="ARBA00022737"/>
    </source>
</evidence>
<dbReference type="GO" id="GO:0006417">
    <property type="term" value="P:regulation of translation"/>
    <property type="evidence" value="ECO:0007669"/>
    <property type="project" value="UniProtKB-KW"/>
</dbReference>
<evidence type="ECO:0000313" key="6">
    <source>
        <dbReference type="EMBL" id="KAA8541527.1"/>
    </source>
</evidence>
<organism evidence="6 7">
    <name type="scientific">Nyssa sinensis</name>
    <dbReference type="NCBI Taxonomy" id="561372"/>
    <lineage>
        <taxon>Eukaryota</taxon>
        <taxon>Viridiplantae</taxon>
        <taxon>Streptophyta</taxon>
        <taxon>Embryophyta</taxon>
        <taxon>Tracheophyta</taxon>
        <taxon>Spermatophyta</taxon>
        <taxon>Magnoliopsida</taxon>
        <taxon>eudicotyledons</taxon>
        <taxon>Gunneridae</taxon>
        <taxon>Pentapetalae</taxon>
        <taxon>asterids</taxon>
        <taxon>Cornales</taxon>
        <taxon>Nyssaceae</taxon>
        <taxon>Nyssa</taxon>
    </lineage>
</organism>
<keyword evidence="1" id="KW-0677">Repeat</keyword>
<dbReference type="EMBL" id="CM018035">
    <property type="protein sequence ID" value="KAA8541527.1"/>
    <property type="molecule type" value="Genomic_DNA"/>
</dbReference>
<keyword evidence="2" id="KW-0810">Translation regulation</keyword>
<dbReference type="InterPro" id="IPR016024">
    <property type="entry name" value="ARM-type_fold"/>
</dbReference>
<dbReference type="GO" id="GO:0003729">
    <property type="term" value="F:mRNA binding"/>
    <property type="evidence" value="ECO:0007669"/>
    <property type="project" value="TreeGrafter"/>
</dbReference>
<evidence type="ECO:0000256" key="3">
    <source>
        <dbReference type="ARBA" id="ARBA00022884"/>
    </source>
</evidence>
<feature type="repeat" description="Pumilio" evidence="4">
    <location>
        <begin position="1"/>
        <end position="31"/>
    </location>
</feature>
<evidence type="ECO:0000256" key="2">
    <source>
        <dbReference type="ARBA" id="ARBA00022845"/>
    </source>
</evidence>
<dbReference type="Proteomes" id="UP000325577">
    <property type="component" value="Linkage Group LG12"/>
</dbReference>
<dbReference type="OrthoDB" id="668540at2759"/>